<gene>
    <name evidence="2" type="ORF">ABVT11_16405</name>
</gene>
<accession>A0ABV2CU40</accession>
<feature type="transmembrane region" description="Helical" evidence="1">
    <location>
        <begin position="12"/>
        <end position="32"/>
    </location>
</feature>
<dbReference type="RefSeq" id="WP_345929202.1">
    <property type="nucleotide sequence ID" value="NZ_JBDIVF010000009.1"/>
</dbReference>
<feature type="transmembrane region" description="Helical" evidence="1">
    <location>
        <begin position="155"/>
        <end position="176"/>
    </location>
</feature>
<dbReference type="EMBL" id="JBEWLZ010000011">
    <property type="protein sequence ID" value="MET1491421.1"/>
    <property type="molecule type" value="Genomic_DNA"/>
</dbReference>
<feature type="transmembrane region" description="Helical" evidence="1">
    <location>
        <begin position="368"/>
        <end position="389"/>
    </location>
</feature>
<keyword evidence="1" id="KW-1133">Transmembrane helix</keyword>
<dbReference type="PANTHER" id="PTHR34219:SF5">
    <property type="entry name" value="BLR4505 PROTEIN"/>
    <property type="match status" value="1"/>
</dbReference>
<evidence type="ECO:0000256" key="1">
    <source>
        <dbReference type="SAM" id="Phobius"/>
    </source>
</evidence>
<organism evidence="2 3">
    <name type="scientific">Uliginosibacterium paludis</name>
    <dbReference type="NCBI Taxonomy" id="1615952"/>
    <lineage>
        <taxon>Bacteria</taxon>
        <taxon>Pseudomonadati</taxon>
        <taxon>Pseudomonadota</taxon>
        <taxon>Betaproteobacteria</taxon>
        <taxon>Rhodocyclales</taxon>
        <taxon>Zoogloeaceae</taxon>
        <taxon>Uliginosibacterium</taxon>
    </lineage>
</organism>
<keyword evidence="1" id="KW-0812">Transmembrane</keyword>
<feature type="transmembrane region" description="Helical" evidence="1">
    <location>
        <begin position="216"/>
        <end position="235"/>
    </location>
</feature>
<keyword evidence="1" id="KW-0472">Membrane</keyword>
<evidence type="ECO:0000313" key="3">
    <source>
        <dbReference type="Proteomes" id="UP001548590"/>
    </source>
</evidence>
<evidence type="ECO:0000313" key="2">
    <source>
        <dbReference type="EMBL" id="MET1491421.1"/>
    </source>
</evidence>
<dbReference type="Proteomes" id="UP001548590">
    <property type="component" value="Unassembled WGS sequence"/>
</dbReference>
<sequence>MRRILVWWHRYVGLVLAVFLLVSGLTGSLLAWNDELEALLSPQLFLAEPPTPEARPLDPLVLREQVARRYPATFVPRVPLQIEPGKSVMFRLYALPDPRTGKTPELAVDQVFVDPYGGRILGTRKYGDLGQGLVNLMPFVFELHDALAMGRTGTVLLGVIALLWSIDCIAAIWLTFPAARASSQGKSWLARWRRSWWLRWRGGAYKLSFDLHRAGALWLWAMLFVIAWSSVAFNLRPAYDGVMKRILAHQPEPSREQLARPVLRPPLDWQQGLTLARARMNEAAKREGLRIDFEYMLIYDPRYARYSYYVRSDRDVAQRWGITSLHIDARDGSVSPLWYPTGAAAGNTFNTWITALHLTAMWGRPFQAFMSLFGLALAMLCVTGAWIWARKRRGRVQAALQRAAKA</sequence>
<dbReference type="PANTHER" id="PTHR34219">
    <property type="entry name" value="IRON-REGULATED INNER MEMBRANE PROTEIN-RELATED"/>
    <property type="match status" value="1"/>
</dbReference>
<keyword evidence="3" id="KW-1185">Reference proteome</keyword>
<dbReference type="Pfam" id="PF03929">
    <property type="entry name" value="PepSY_TM"/>
    <property type="match status" value="1"/>
</dbReference>
<reference evidence="2 3" key="1">
    <citation type="submission" date="2024-07" db="EMBL/GenBank/DDBJ databases">
        <title>Uliginosibacterium paludis KCTC:42655.</title>
        <authorList>
            <person name="Kim M.K."/>
        </authorList>
    </citation>
    <scope>NUCLEOTIDE SEQUENCE [LARGE SCALE GENOMIC DNA]</scope>
    <source>
        <strain evidence="2 3">KCTC 42655</strain>
    </source>
</reference>
<protein>
    <submittedName>
        <fullName evidence="2">PepSY-associated TM helix domain-containing protein</fullName>
    </submittedName>
</protein>
<dbReference type="InterPro" id="IPR005625">
    <property type="entry name" value="PepSY-ass_TM"/>
</dbReference>
<comment type="caution">
    <text evidence="2">The sequence shown here is derived from an EMBL/GenBank/DDBJ whole genome shotgun (WGS) entry which is preliminary data.</text>
</comment>
<name>A0ABV2CU40_9RHOO</name>
<proteinExistence type="predicted"/>